<dbReference type="EMBL" id="ANFO01000344">
    <property type="protein sequence ID" value="KGQ10213.1"/>
    <property type="molecule type" value="Genomic_DNA"/>
</dbReference>
<evidence type="ECO:0000313" key="3">
    <source>
        <dbReference type="Proteomes" id="UP000030106"/>
    </source>
</evidence>
<reference evidence="2 3" key="1">
    <citation type="submission" date="2012-10" db="EMBL/GenBank/DDBJ databases">
        <title>Genome sequencing and analysis of entomopathogenic fungi Beauveria bassiana D1-5.</title>
        <authorList>
            <person name="Li Q."/>
            <person name="Wang L."/>
            <person name="Zhang Z."/>
            <person name="Wang Q."/>
            <person name="Ren J."/>
            <person name="Wang M."/>
            <person name="Xu W."/>
            <person name="Wang J."/>
            <person name="Lu Y."/>
            <person name="Du Q."/>
            <person name="Sun Z."/>
        </authorList>
    </citation>
    <scope>NUCLEOTIDE SEQUENCE [LARGE SCALE GENOMIC DNA]</scope>
    <source>
        <strain evidence="2 3">D1-5</strain>
    </source>
</reference>
<name>A0A0A2VRK7_BEABA</name>
<protein>
    <submittedName>
        <fullName evidence="2">Uncharacterized protein</fullName>
    </submittedName>
</protein>
<evidence type="ECO:0000256" key="1">
    <source>
        <dbReference type="SAM" id="MobiDB-lite"/>
    </source>
</evidence>
<dbReference type="HOGENOM" id="CLU_652097_0_0_1"/>
<gene>
    <name evidence="2" type="ORF">BBAD15_g4430</name>
</gene>
<evidence type="ECO:0000313" key="2">
    <source>
        <dbReference type="EMBL" id="KGQ10213.1"/>
    </source>
</evidence>
<dbReference type="OrthoDB" id="5154063at2759"/>
<feature type="region of interest" description="Disordered" evidence="1">
    <location>
        <begin position="172"/>
        <end position="196"/>
    </location>
</feature>
<proteinExistence type="predicted"/>
<dbReference type="AlphaFoldDB" id="A0A0A2VRK7"/>
<dbReference type="Proteomes" id="UP000030106">
    <property type="component" value="Unassembled WGS sequence"/>
</dbReference>
<organism evidence="2 3">
    <name type="scientific">Beauveria bassiana D1-5</name>
    <dbReference type="NCBI Taxonomy" id="1245745"/>
    <lineage>
        <taxon>Eukaryota</taxon>
        <taxon>Fungi</taxon>
        <taxon>Dikarya</taxon>
        <taxon>Ascomycota</taxon>
        <taxon>Pezizomycotina</taxon>
        <taxon>Sordariomycetes</taxon>
        <taxon>Hypocreomycetidae</taxon>
        <taxon>Hypocreales</taxon>
        <taxon>Cordycipitaceae</taxon>
        <taxon>Beauveria</taxon>
    </lineage>
</organism>
<sequence length="421" mass="45649">MVCCFAALQYTGCRHRSVFKIDCTRDCEGRCEPQELILEALVCVPCERCLEARADRRILERALIVKRAELLALELQEAQEGGAPCPPHFLYMTTTRVHENLEVASVEFAARLARASYAESWTFEVAELVWQLKHGKCKDVAAVKRKLNQLMKMSTWNLKVISKSSWTRDAVDSSEESNAAATNEDHNVGVTENADTSTDSLATTSISSSKIAAQVSIAIFVCIAAVIPDADSDRATENEFVRPGADTSASFTGSSKIAAQVSITIFACIAAVIPDTDSDRATENESVSIAIFVCIAAVIPDSDSDRAARVEYVNVAAVFNLGADSSHSNPSRVITKVGGVNIACTLAAITAPDPNKGLTSVLFQFRFCYALRTEAVGIDAGFSAFLNANLPTRLPTALTRFRNQLRVMTFGFSIRTKSILP</sequence>
<accession>A0A0A2VRK7</accession>
<comment type="caution">
    <text evidence="2">The sequence shown here is derived from an EMBL/GenBank/DDBJ whole genome shotgun (WGS) entry which is preliminary data.</text>
</comment>